<gene>
    <name evidence="1" type="ORF">g.53340</name>
</gene>
<dbReference type="EMBL" id="GEBQ01002380">
    <property type="protein sequence ID" value="JAT37597.1"/>
    <property type="molecule type" value="Transcribed_RNA"/>
</dbReference>
<dbReference type="AlphaFoldDB" id="A0A1B6MNS1"/>
<name>A0A1B6MNS1_9HEMI</name>
<organism evidence="1">
    <name type="scientific">Graphocephala atropunctata</name>
    <dbReference type="NCBI Taxonomy" id="36148"/>
    <lineage>
        <taxon>Eukaryota</taxon>
        <taxon>Metazoa</taxon>
        <taxon>Ecdysozoa</taxon>
        <taxon>Arthropoda</taxon>
        <taxon>Hexapoda</taxon>
        <taxon>Insecta</taxon>
        <taxon>Pterygota</taxon>
        <taxon>Neoptera</taxon>
        <taxon>Paraneoptera</taxon>
        <taxon>Hemiptera</taxon>
        <taxon>Auchenorrhyncha</taxon>
        <taxon>Membracoidea</taxon>
        <taxon>Cicadellidae</taxon>
        <taxon>Cicadellinae</taxon>
        <taxon>Cicadellini</taxon>
        <taxon>Graphocephala</taxon>
    </lineage>
</organism>
<protein>
    <submittedName>
        <fullName evidence="1">Uncharacterized protein</fullName>
    </submittedName>
</protein>
<proteinExistence type="predicted"/>
<sequence length="112" mass="12937">GNEVVEIWKPLLRKYGEGDEVAPVDVTELDVAYKVSLEMKPRYYKNKPSHCRSLCKSRLFVCSPLLLMMLERCQKRAIRCVQHVYIIRGHIWSNPAIIYPSVGLVFDITDKA</sequence>
<evidence type="ECO:0000313" key="1">
    <source>
        <dbReference type="EMBL" id="JAT37597.1"/>
    </source>
</evidence>
<reference evidence="1" key="1">
    <citation type="submission" date="2015-11" db="EMBL/GenBank/DDBJ databases">
        <title>De novo transcriptome assembly of four potential Pierce s Disease insect vectors from Arizona vineyards.</title>
        <authorList>
            <person name="Tassone E.E."/>
        </authorList>
    </citation>
    <scope>NUCLEOTIDE SEQUENCE</scope>
</reference>
<accession>A0A1B6MNS1</accession>
<feature type="non-terminal residue" evidence="1">
    <location>
        <position position="1"/>
    </location>
</feature>